<feature type="region of interest" description="Disordered" evidence="1">
    <location>
        <begin position="33"/>
        <end position="52"/>
    </location>
</feature>
<protein>
    <submittedName>
        <fullName evidence="4">Metalloendopeptidase</fullName>
    </submittedName>
</protein>
<evidence type="ECO:0000313" key="4">
    <source>
        <dbReference type="EMBL" id="PCC83719.1"/>
    </source>
</evidence>
<dbReference type="CDD" id="cd12797">
    <property type="entry name" value="M23_peptidase"/>
    <property type="match status" value="1"/>
</dbReference>
<dbReference type="InterPro" id="IPR016047">
    <property type="entry name" value="M23ase_b-sheet_dom"/>
</dbReference>
<dbReference type="InterPro" id="IPR050570">
    <property type="entry name" value="Cell_wall_metabolism_enzyme"/>
</dbReference>
<evidence type="ECO:0000256" key="1">
    <source>
        <dbReference type="SAM" id="MobiDB-lite"/>
    </source>
</evidence>
<comment type="caution">
    <text evidence="4">The sequence shown here is derived from an EMBL/GenBank/DDBJ whole genome shotgun (WGS) entry which is preliminary data.</text>
</comment>
<feature type="signal peptide" evidence="2">
    <location>
        <begin position="1"/>
        <end position="30"/>
    </location>
</feature>
<dbReference type="GO" id="GO:0004222">
    <property type="term" value="F:metalloendopeptidase activity"/>
    <property type="evidence" value="ECO:0007669"/>
    <property type="project" value="TreeGrafter"/>
</dbReference>
<reference evidence="4 5" key="1">
    <citation type="submission" date="2017-09" db="EMBL/GenBank/DDBJ databases">
        <title>Draft Genome Sequence of Corynebacterium accolens AH4003.</title>
        <authorList>
            <person name="Chen Y."/>
            <person name="Oosthuysen W.F."/>
            <person name="Kelley S."/>
            <person name="Horswill A."/>
        </authorList>
    </citation>
    <scope>NUCLEOTIDE SEQUENCE [LARGE SCALE GENOMIC DNA]</scope>
    <source>
        <strain evidence="4 5">AH4003</strain>
    </source>
</reference>
<organism evidence="4 5">
    <name type="scientific">Corynebacterium accolens</name>
    <dbReference type="NCBI Taxonomy" id="38284"/>
    <lineage>
        <taxon>Bacteria</taxon>
        <taxon>Bacillati</taxon>
        <taxon>Actinomycetota</taxon>
        <taxon>Actinomycetes</taxon>
        <taxon>Mycobacteriales</taxon>
        <taxon>Corynebacteriaceae</taxon>
        <taxon>Corynebacterium</taxon>
    </lineage>
</organism>
<feature type="chain" id="PRO_5038882949" evidence="2">
    <location>
        <begin position="31"/>
        <end position="254"/>
    </location>
</feature>
<dbReference type="SUPFAM" id="SSF51261">
    <property type="entry name" value="Duplicated hybrid motif"/>
    <property type="match status" value="1"/>
</dbReference>
<dbReference type="AlphaFoldDB" id="A0A2A4AMM1"/>
<proteinExistence type="predicted"/>
<gene>
    <name evidence="4" type="ORF">COM45_01915</name>
</gene>
<dbReference type="Pfam" id="PF01551">
    <property type="entry name" value="Peptidase_M23"/>
    <property type="match status" value="1"/>
</dbReference>
<dbReference type="InterPro" id="IPR011055">
    <property type="entry name" value="Dup_hybrid_motif"/>
</dbReference>
<feature type="compositionally biased region" description="Polar residues" evidence="1">
    <location>
        <begin position="43"/>
        <end position="52"/>
    </location>
</feature>
<sequence length="254" mass="25775">MKRNLRARKTVALTALAVCTTLATTMGATASAAQPAASVDVSDGSSRPEVSTNADNATLIDAFVGLTKSTAGVLAGAATPEVSNEGGALNIVLDPSSVPGLAQAFAPSGNHSGLKPTKSQDSAGNTVVFPTSGTLTSGFGPRWGAFHSGIDIANPIGTPIYSIMDGEVISSGPAQGFGHWIRIQHDDGTISVYGHMPGDQLLVNVGDRVSAGQQISVIGNEGQSTGPHLHFEVHPGGGAAVDPVNWFAQRGINI</sequence>
<keyword evidence="2" id="KW-0732">Signal</keyword>
<name>A0A2A4AMM1_9CORY</name>
<dbReference type="PANTHER" id="PTHR21666:SF270">
    <property type="entry name" value="MUREIN HYDROLASE ACTIVATOR ENVC"/>
    <property type="match status" value="1"/>
</dbReference>
<feature type="domain" description="M23ase beta-sheet core" evidence="3">
    <location>
        <begin position="146"/>
        <end position="243"/>
    </location>
</feature>
<dbReference type="PANTHER" id="PTHR21666">
    <property type="entry name" value="PEPTIDASE-RELATED"/>
    <property type="match status" value="1"/>
</dbReference>
<evidence type="ECO:0000256" key="2">
    <source>
        <dbReference type="SAM" id="SignalP"/>
    </source>
</evidence>
<dbReference type="EMBL" id="NWBP01000009">
    <property type="protein sequence ID" value="PCC83719.1"/>
    <property type="molecule type" value="Genomic_DNA"/>
</dbReference>
<dbReference type="Gene3D" id="2.70.70.10">
    <property type="entry name" value="Glucose Permease (Domain IIA)"/>
    <property type="match status" value="1"/>
</dbReference>
<evidence type="ECO:0000313" key="5">
    <source>
        <dbReference type="Proteomes" id="UP000218690"/>
    </source>
</evidence>
<accession>A0A2A4AMM1</accession>
<evidence type="ECO:0000259" key="3">
    <source>
        <dbReference type="Pfam" id="PF01551"/>
    </source>
</evidence>
<dbReference type="Proteomes" id="UP000218690">
    <property type="component" value="Unassembled WGS sequence"/>
</dbReference>